<accession>A0A1I2HPJ7</accession>
<dbReference type="RefSeq" id="WP_244281815.1">
    <property type="nucleotide sequence ID" value="NZ_FONQ01000015.1"/>
</dbReference>
<proteinExistence type="predicted"/>
<reference evidence="2" key="1">
    <citation type="submission" date="2016-10" db="EMBL/GenBank/DDBJ databases">
        <authorList>
            <person name="Varghese N."/>
            <person name="Submissions S."/>
        </authorList>
    </citation>
    <scope>NUCLEOTIDE SEQUENCE [LARGE SCALE GENOMIC DNA]</scope>
    <source>
        <strain evidence="2">CGMCC 1.9227</strain>
    </source>
</reference>
<evidence type="ECO:0000313" key="2">
    <source>
        <dbReference type="Proteomes" id="UP000198596"/>
    </source>
</evidence>
<sequence length="54" mass="6187">MATDFIKKVRINMANSASQQMIVDIFVDEFIFGGKENLKQEGSNIPKNKVDNRR</sequence>
<keyword evidence="2" id="KW-1185">Reference proteome</keyword>
<protein>
    <submittedName>
        <fullName evidence="1">Uncharacterized protein</fullName>
    </submittedName>
</protein>
<gene>
    <name evidence="1" type="ORF">SAMN04488131_11513</name>
</gene>
<organism evidence="1 2">
    <name type="scientific">Flavobacterium xueshanense</name>
    <dbReference type="NCBI Taxonomy" id="935223"/>
    <lineage>
        <taxon>Bacteria</taxon>
        <taxon>Pseudomonadati</taxon>
        <taxon>Bacteroidota</taxon>
        <taxon>Flavobacteriia</taxon>
        <taxon>Flavobacteriales</taxon>
        <taxon>Flavobacteriaceae</taxon>
        <taxon>Flavobacterium</taxon>
    </lineage>
</organism>
<name>A0A1I2HPJ7_9FLAO</name>
<dbReference type="EMBL" id="FONQ01000015">
    <property type="protein sequence ID" value="SFF31739.1"/>
    <property type="molecule type" value="Genomic_DNA"/>
</dbReference>
<dbReference type="AlphaFoldDB" id="A0A1I2HPJ7"/>
<dbReference type="Proteomes" id="UP000198596">
    <property type="component" value="Unassembled WGS sequence"/>
</dbReference>
<evidence type="ECO:0000313" key="1">
    <source>
        <dbReference type="EMBL" id="SFF31739.1"/>
    </source>
</evidence>